<accession>A0A4U5J8G5</accession>
<dbReference type="PANTHER" id="PTHR13604">
    <property type="entry name" value="DC12-RELATED"/>
    <property type="match status" value="1"/>
</dbReference>
<dbReference type="AlphaFoldDB" id="A0A4U5J8G5"/>
<dbReference type="GO" id="GO:0106300">
    <property type="term" value="P:protein-DNA covalent cross-linking repair"/>
    <property type="evidence" value="ECO:0007669"/>
    <property type="project" value="InterPro"/>
</dbReference>
<name>A0A4U5J8G5_9EURY</name>
<comment type="caution">
    <text evidence="9">The sequence shown here is derived from an EMBL/GenBank/DDBJ whole genome shotgun (WGS) entry which is preliminary data.</text>
</comment>
<proteinExistence type="inferred from homology"/>
<dbReference type="Proteomes" id="UP000308037">
    <property type="component" value="Unassembled WGS sequence"/>
</dbReference>
<dbReference type="GO" id="GO:0008233">
    <property type="term" value="F:peptidase activity"/>
    <property type="evidence" value="ECO:0007669"/>
    <property type="project" value="UniProtKB-KW"/>
</dbReference>
<evidence type="ECO:0000256" key="3">
    <source>
        <dbReference type="ARBA" id="ARBA00022763"/>
    </source>
</evidence>
<dbReference type="GO" id="GO:0003697">
    <property type="term" value="F:single-stranded DNA binding"/>
    <property type="evidence" value="ECO:0007669"/>
    <property type="project" value="InterPro"/>
</dbReference>
<gene>
    <name evidence="9" type="ORF">DM868_11560</name>
</gene>
<evidence type="ECO:0000256" key="1">
    <source>
        <dbReference type="ARBA" id="ARBA00008136"/>
    </source>
</evidence>
<evidence type="ECO:0000313" key="9">
    <source>
        <dbReference type="EMBL" id="TKR25390.1"/>
    </source>
</evidence>
<organism evidence="9 10">
    <name type="scientific">Natronomonas salsuginis</name>
    <dbReference type="NCBI Taxonomy" id="2217661"/>
    <lineage>
        <taxon>Archaea</taxon>
        <taxon>Methanobacteriati</taxon>
        <taxon>Methanobacteriota</taxon>
        <taxon>Stenosarchaea group</taxon>
        <taxon>Halobacteria</taxon>
        <taxon>Halobacteriales</taxon>
        <taxon>Natronomonadaceae</taxon>
        <taxon>Natronomonas</taxon>
    </lineage>
</organism>
<dbReference type="InterPro" id="IPR003738">
    <property type="entry name" value="SRAP"/>
</dbReference>
<dbReference type="EMBL" id="QKNX01000004">
    <property type="protein sequence ID" value="TKR25390.1"/>
    <property type="molecule type" value="Genomic_DNA"/>
</dbReference>
<dbReference type="OrthoDB" id="109020at2157"/>
<reference evidence="9 10" key="1">
    <citation type="submission" date="2019-04" db="EMBL/GenBank/DDBJ databases">
        <title>Natronomonas sp. F20-122 a newhaloarchaeon isolated from a saline saltern of Isla Bacuta, Huelva, Spain.</title>
        <authorList>
            <person name="Duran-Viseras A."/>
            <person name="Sanchez-Porro C."/>
            <person name="Ventosa A."/>
        </authorList>
    </citation>
    <scope>NUCLEOTIDE SEQUENCE [LARGE SCALE GENOMIC DNA]</scope>
    <source>
        <strain evidence="9 10">F20-122</strain>
    </source>
</reference>
<keyword evidence="3" id="KW-0227">DNA damage</keyword>
<dbReference type="Gene3D" id="3.90.1680.10">
    <property type="entry name" value="SOS response associated peptidase-like"/>
    <property type="match status" value="1"/>
</dbReference>
<dbReference type="PANTHER" id="PTHR13604:SF0">
    <property type="entry name" value="ABASIC SITE PROCESSING PROTEIN HMCES"/>
    <property type="match status" value="1"/>
</dbReference>
<keyword evidence="7" id="KW-0456">Lyase</keyword>
<evidence type="ECO:0000256" key="5">
    <source>
        <dbReference type="ARBA" id="ARBA00023124"/>
    </source>
</evidence>
<evidence type="ECO:0000256" key="8">
    <source>
        <dbReference type="SAM" id="MobiDB-lite"/>
    </source>
</evidence>
<dbReference type="InterPro" id="IPR036590">
    <property type="entry name" value="SRAP-like"/>
</dbReference>
<protein>
    <submittedName>
        <fullName evidence="9">SOS response-associated peptidase</fullName>
    </submittedName>
</protein>
<comment type="similarity">
    <text evidence="1">Belongs to the SOS response-associated peptidase family.</text>
</comment>
<feature type="region of interest" description="Disordered" evidence="8">
    <location>
        <begin position="189"/>
        <end position="229"/>
    </location>
</feature>
<dbReference type="GO" id="GO:0006508">
    <property type="term" value="P:proteolysis"/>
    <property type="evidence" value="ECO:0007669"/>
    <property type="project" value="UniProtKB-KW"/>
</dbReference>
<dbReference type="SUPFAM" id="SSF143081">
    <property type="entry name" value="BB1717-like"/>
    <property type="match status" value="1"/>
</dbReference>
<keyword evidence="6" id="KW-0238">DNA-binding</keyword>
<dbReference type="RefSeq" id="WP_137277029.1">
    <property type="nucleotide sequence ID" value="NZ_QKNX01000004.1"/>
</dbReference>
<keyword evidence="10" id="KW-1185">Reference proteome</keyword>
<evidence type="ECO:0000256" key="6">
    <source>
        <dbReference type="ARBA" id="ARBA00023125"/>
    </source>
</evidence>
<evidence type="ECO:0000313" key="10">
    <source>
        <dbReference type="Proteomes" id="UP000308037"/>
    </source>
</evidence>
<keyword evidence="5" id="KW-0190">Covalent protein-DNA linkage</keyword>
<evidence type="ECO:0000256" key="4">
    <source>
        <dbReference type="ARBA" id="ARBA00022801"/>
    </source>
</evidence>
<evidence type="ECO:0000256" key="2">
    <source>
        <dbReference type="ARBA" id="ARBA00022670"/>
    </source>
</evidence>
<dbReference type="Pfam" id="PF02586">
    <property type="entry name" value="SRAP"/>
    <property type="match status" value="1"/>
</dbReference>
<keyword evidence="4" id="KW-0378">Hydrolase</keyword>
<sequence length="229" mass="25788">MCGRYSLFASEEALESRFGATFEFDFEPRYNAAPGQSLPVVTDEAPDRIRRSEWGLVPQWADDETERYINARSETVARKPAFANSYEQRRCLVPADGFYEWTETENGKRPYRVAFEDDRPFAMAGLYERWTPTTEQTGLGDFTNDGVDLSGVEPIQTFTVLTTEPNGVVEPLHHRMAVILDPEDETRWLDGEDVPFDPAPSDGFHAYPVSTSVNNPANDGPELVRPVDG</sequence>
<evidence type="ECO:0000256" key="7">
    <source>
        <dbReference type="ARBA" id="ARBA00023239"/>
    </source>
</evidence>
<dbReference type="GO" id="GO:0016829">
    <property type="term" value="F:lyase activity"/>
    <property type="evidence" value="ECO:0007669"/>
    <property type="project" value="UniProtKB-KW"/>
</dbReference>
<keyword evidence="2" id="KW-0645">Protease</keyword>